<dbReference type="SMART" id="SM00396">
    <property type="entry name" value="ZnF_UBR1"/>
    <property type="match status" value="1"/>
</dbReference>
<evidence type="ECO:0000256" key="5">
    <source>
        <dbReference type="SAM" id="MobiDB-lite"/>
    </source>
</evidence>
<dbReference type="InterPro" id="IPR003126">
    <property type="entry name" value="Znf_UBR"/>
</dbReference>
<evidence type="ECO:0000256" key="4">
    <source>
        <dbReference type="PROSITE-ProRule" id="PRU00508"/>
    </source>
</evidence>
<feature type="region of interest" description="Disordered" evidence="5">
    <location>
        <begin position="325"/>
        <end position="418"/>
    </location>
</feature>
<organism evidence="7 8">
    <name type="scientific">Ridgeia piscesae</name>
    <name type="common">Tubeworm</name>
    <dbReference type="NCBI Taxonomy" id="27915"/>
    <lineage>
        <taxon>Eukaryota</taxon>
        <taxon>Metazoa</taxon>
        <taxon>Spiralia</taxon>
        <taxon>Lophotrochozoa</taxon>
        <taxon>Annelida</taxon>
        <taxon>Polychaeta</taxon>
        <taxon>Sedentaria</taxon>
        <taxon>Canalipalpata</taxon>
        <taxon>Sabellida</taxon>
        <taxon>Siboglinidae</taxon>
        <taxon>Ridgeia</taxon>
    </lineage>
</organism>
<dbReference type="EMBL" id="JAODUO010000340">
    <property type="protein sequence ID" value="KAK2182676.1"/>
    <property type="molecule type" value="Genomic_DNA"/>
</dbReference>
<comment type="caution">
    <text evidence="7">The sequence shown here is derived from an EMBL/GenBank/DDBJ whole genome shotgun (WGS) entry which is preliminary data.</text>
</comment>
<evidence type="ECO:0000256" key="2">
    <source>
        <dbReference type="ARBA" id="ARBA00022771"/>
    </source>
</evidence>
<reference evidence="7" key="1">
    <citation type="journal article" date="2023" name="Mol. Biol. Evol.">
        <title>Third-Generation Sequencing Reveals the Adaptive Role of the Epigenome in Three Deep-Sea Polychaetes.</title>
        <authorList>
            <person name="Perez M."/>
            <person name="Aroh O."/>
            <person name="Sun Y."/>
            <person name="Lan Y."/>
            <person name="Juniper S.K."/>
            <person name="Young C.R."/>
            <person name="Angers B."/>
            <person name="Qian P.Y."/>
        </authorList>
    </citation>
    <scope>NUCLEOTIDE SEQUENCE</scope>
    <source>
        <strain evidence="7">R07B-5</strain>
    </source>
</reference>
<feature type="compositionally biased region" description="Low complexity" evidence="5">
    <location>
        <begin position="402"/>
        <end position="412"/>
    </location>
</feature>
<dbReference type="GO" id="GO:0005634">
    <property type="term" value="C:nucleus"/>
    <property type="evidence" value="ECO:0007669"/>
    <property type="project" value="TreeGrafter"/>
</dbReference>
<proteinExistence type="predicted"/>
<keyword evidence="1" id="KW-0479">Metal-binding</keyword>
<keyword evidence="2" id="KW-0863">Zinc-finger</keyword>
<dbReference type="GO" id="GO:0008270">
    <property type="term" value="F:zinc ion binding"/>
    <property type="evidence" value="ECO:0007669"/>
    <property type="project" value="UniProtKB-KW"/>
</dbReference>
<evidence type="ECO:0000259" key="6">
    <source>
        <dbReference type="PROSITE" id="PS51157"/>
    </source>
</evidence>
<feature type="region of interest" description="Disordered" evidence="5">
    <location>
        <begin position="1"/>
        <end position="45"/>
    </location>
</feature>
<protein>
    <recommendedName>
        <fullName evidence="6">UBR-type domain-containing protein</fullName>
    </recommendedName>
</protein>
<name>A0AAD9L4D2_RIDPI</name>
<feature type="compositionally biased region" description="Low complexity" evidence="5">
    <location>
        <begin position="479"/>
        <end position="488"/>
    </location>
</feature>
<evidence type="ECO:0000313" key="7">
    <source>
        <dbReference type="EMBL" id="KAK2182676.1"/>
    </source>
</evidence>
<sequence length="676" mass="73064">MPPPPSPASSTCSDHSGHSMVSPGPFKRKKQPGTSKEAVEKKDEEDWPLSDVVFVEDVRSVDGMYAAVKFPSKDGDSSVVSGDVTTQLSDCRLLRKDELQVVKGTTAPRIPDCFQRTPKKLSIEMTGQILAVTVDNQGLHLVTRNGSRITYLVYNLSTGKLEQEALSPTDATAFIGRSDKFIQLHNGGERTPVILQDGNKAVYPLAKDCMSGVRDPCWLNLPSVQSIGLCVQSLANVAPNCKNKLCVIALALERQALTPHIQRCDIEHVRAVLTSIDKEEYPTTTTPASSGLGFSSTLDAINAVSSAVDVLAFIQSQCSSSSERVSSRSVSLREMMRRATTASRTISGVDMRDTTAGGSSEREDVAAGSGVAIPTLSWPPDPPTVDSCRPELECPSLSRQNSAGASTTASSSVHQGEPVNAYMMPPVKMDDKERQHAALQILKLLCESPLLQPHLLDLLSARSAYAAAVTLMDTAKRLASSGSSSGTSSGTGSGAGSGVSQEMSRTVFMSMLYPPNSSLGNSPLHVVCCNDTCSFTWTGAEHINQDIFECRTCGLMGSLCCCTECARVCHKGHECKLKKTHPTAYCDCWEKCKCRSLIAGNQVVRGENILLFLVQTVGRQLVEQRQYRPTRMRSSRKAPVSDLGRWLCRRALERVLNDWPAIKAMLNSGVKDKPTT</sequence>
<keyword evidence="3" id="KW-0862">Zinc</keyword>
<feature type="domain" description="UBR-type" evidence="6">
    <location>
        <begin position="531"/>
        <end position="599"/>
    </location>
</feature>
<dbReference type="GO" id="GO:0000209">
    <property type="term" value="P:protein polyubiquitination"/>
    <property type="evidence" value="ECO:0007669"/>
    <property type="project" value="TreeGrafter"/>
</dbReference>
<evidence type="ECO:0000256" key="3">
    <source>
        <dbReference type="ARBA" id="ARBA00022833"/>
    </source>
</evidence>
<dbReference type="GO" id="GO:0090263">
    <property type="term" value="P:positive regulation of canonical Wnt signaling pathway"/>
    <property type="evidence" value="ECO:0007669"/>
    <property type="project" value="TreeGrafter"/>
</dbReference>
<feature type="zinc finger region" description="UBR-type" evidence="4">
    <location>
        <begin position="531"/>
        <end position="599"/>
    </location>
</feature>
<feature type="region of interest" description="Disordered" evidence="5">
    <location>
        <begin position="479"/>
        <end position="499"/>
    </location>
</feature>
<dbReference type="PANTHER" id="PTHR46276">
    <property type="entry name" value="E3 UBIQUITIN-PROTEIN LIGASE UBR5"/>
    <property type="match status" value="1"/>
</dbReference>
<evidence type="ECO:0000256" key="1">
    <source>
        <dbReference type="ARBA" id="ARBA00022723"/>
    </source>
</evidence>
<accession>A0AAD9L4D2</accession>
<gene>
    <name evidence="7" type="ORF">NP493_338g00008</name>
</gene>
<dbReference type="PROSITE" id="PS51157">
    <property type="entry name" value="ZF_UBR"/>
    <property type="match status" value="1"/>
</dbReference>
<dbReference type="GO" id="GO:0005737">
    <property type="term" value="C:cytoplasm"/>
    <property type="evidence" value="ECO:0007669"/>
    <property type="project" value="TreeGrafter"/>
</dbReference>
<dbReference type="PANTHER" id="PTHR46276:SF1">
    <property type="entry name" value="E3 UBIQUITIN-PROTEIN LIGASE UBR5"/>
    <property type="match status" value="1"/>
</dbReference>
<keyword evidence="8" id="KW-1185">Reference proteome</keyword>
<dbReference type="AlphaFoldDB" id="A0AAD9L4D2"/>
<dbReference type="GO" id="GO:0034450">
    <property type="term" value="F:ubiquitin-ubiquitin ligase activity"/>
    <property type="evidence" value="ECO:0007669"/>
    <property type="project" value="TreeGrafter"/>
</dbReference>
<dbReference type="Proteomes" id="UP001209878">
    <property type="component" value="Unassembled WGS sequence"/>
</dbReference>
<evidence type="ECO:0000313" key="8">
    <source>
        <dbReference type="Proteomes" id="UP001209878"/>
    </source>
</evidence>